<keyword evidence="1" id="KW-0812">Transmembrane</keyword>
<comment type="caution">
    <text evidence="2">The sequence shown here is derived from an EMBL/GenBank/DDBJ whole genome shotgun (WGS) entry which is preliminary data.</text>
</comment>
<keyword evidence="3" id="KW-1185">Reference proteome</keyword>
<dbReference type="Proteomes" id="UP000568380">
    <property type="component" value="Unassembled WGS sequence"/>
</dbReference>
<feature type="transmembrane region" description="Helical" evidence="1">
    <location>
        <begin position="95"/>
        <end position="117"/>
    </location>
</feature>
<name>A0A7W8EMG3_9ACTN</name>
<gene>
    <name evidence="2" type="ORF">HNR40_010167</name>
</gene>
<evidence type="ECO:0000256" key="1">
    <source>
        <dbReference type="SAM" id="Phobius"/>
    </source>
</evidence>
<dbReference type="RefSeq" id="WP_184975008.1">
    <property type="nucleotide sequence ID" value="NZ_JACHIN010000025.1"/>
</dbReference>
<proteinExistence type="predicted"/>
<accession>A0A7W8EMG3</accession>
<dbReference type="AlphaFoldDB" id="A0A7W8EMG3"/>
<dbReference type="EMBL" id="JACHIN010000025">
    <property type="protein sequence ID" value="MBB5084656.1"/>
    <property type="molecule type" value="Genomic_DNA"/>
</dbReference>
<keyword evidence="1" id="KW-0472">Membrane</keyword>
<evidence type="ECO:0000313" key="3">
    <source>
        <dbReference type="Proteomes" id="UP000568380"/>
    </source>
</evidence>
<feature type="transmembrane region" description="Helical" evidence="1">
    <location>
        <begin position="56"/>
        <end position="75"/>
    </location>
</feature>
<sequence>MDVLKILLIVGLIGYVVAGRMRGRPLIAKDVYVPPVVMVAIGAHGLLQRHLSPADLGWLVVTIALGVLFGVIRAATTIVYAREGVLWHRYTWKTLVVWAVTLAISVGVGVLAVAAGMHAEARSMPLSIGAGLLGEALVILLRSRTAGVPYAEPETSRRPL</sequence>
<evidence type="ECO:0000313" key="2">
    <source>
        <dbReference type="EMBL" id="MBB5084656.1"/>
    </source>
</evidence>
<organism evidence="2 3">
    <name type="scientific">Nonomuraea endophytica</name>
    <dbReference type="NCBI Taxonomy" id="714136"/>
    <lineage>
        <taxon>Bacteria</taxon>
        <taxon>Bacillati</taxon>
        <taxon>Actinomycetota</taxon>
        <taxon>Actinomycetes</taxon>
        <taxon>Streptosporangiales</taxon>
        <taxon>Streptosporangiaceae</taxon>
        <taxon>Nonomuraea</taxon>
    </lineage>
</organism>
<protein>
    <recommendedName>
        <fullName evidence="4">DUF1453 domain-containing protein</fullName>
    </recommendedName>
</protein>
<keyword evidence="1" id="KW-1133">Transmembrane helix</keyword>
<reference evidence="2 3" key="1">
    <citation type="submission" date="2020-08" db="EMBL/GenBank/DDBJ databases">
        <title>Genomic Encyclopedia of Type Strains, Phase IV (KMG-IV): sequencing the most valuable type-strain genomes for metagenomic binning, comparative biology and taxonomic classification.</title>
        <authorList>
            <person name="Goeker M."/>
        </authorList>
    </citation>
    <scope>NUCLEOTIDE SEQUENCE [LARGE SCALE GENOMIC DNA]</scope>
    <source>
        <strain evidence="2 3">DSM 45385</strain>
    </source>
</reference>
<evidence type="ECO:0008006" key="4">
    <source>
        <dbReference type="Google" id="ProtNLM"/>
    </source>
</evidence>